<evidence type="ECO:0000256" key="1">
    <source>
        <dbReference type="SAM" id="SignalP"/>
    </source>
</evidence>
<feature type="signal peptide" evidence="1">
    <location>
        <begin position="1"/>
        <end position="26"/>
    </location>
</feature>
<keyword evidence="1" id="KW-0732">Signal</keyword>
<dbReference type="EMBL" id="QZEI01000011">
    <property type="protein sequence ID" value="RLV60807.1"/>
    <property type="molecule type" value="Genomic_DNA"/>
</dbReference>
<accession>A0A3L8PZH4</accession>
<name>A0A3L8PZH4_9GAMM</name>
<dbReference type="Pfam" id="PF14052">
    <property type="entry name" value="Caps_assemb_Wzi"/>
    <property type="match status" value="1"/>
</dbReference>
<comment type="caution">
    <text evidence="2">The sequence shown here is derived from an EMBL/GenBank/DDBJ whole genome shotgun (WGS) entry which is preliminary data.</text>
</comment>
<evidence type="ECO:0000313" key="2">
    <source>
        <dbReference type="EMBL" id="RLV60807.1"/>
    </source>
</evidence>
<dbReference type="InterPro" id="IPR038636">
    <property type="entry name" value="Wzi_sf"/>
</dbReference>
<sequence length="497" mass="55718">MRSRFKLVFTLVCILSAQLFSLSAKAALWIDTSDAYLRADIQQLADAGFIKVPVNTYPLMWSGVAQDLAKVATDQVPENLMPAFLRVQAKYKSSQQRNAKLRAGVSSDKPMFRNFGHALRAKNELGGSYSDSAGSFYYQLSATIADSPNDDKNIRFDDSYVATTLGNWVLSAGTISQWWGPSFDTALIKSNNARPMPSLLLTRNNPQAFDLPVLNWLGPWNLTAGFSKYESERFAPDALLWNLRGSIRPFDKLEIGFSWTTQFCGKGQNCSAKIWLKSITGQDDCSNDTAGDGSGCSKEGNQMAGFDIRYNDVWFGQPIGIYGEKGCEDSSGNLPWQIADCGYIYGFDTRVHVQDIPVKLFTEYTTTKVACGSDPHVFNCFYEHSTYLNGSRYYKRSLGSTYDSDARAFSLGGMAQFGDKRMTTRVRYVKLNDDGKSPGIKWTPNIPKQDVWQFETNYEMPMFEGLMNFGGTFSHIKKPDADSDSKLRFFANYEYSF</sequence>
<dbReference type="AlphaFoldDB" id="A0A3L8PZH4"/>
<protein>
    <submittedName>
        <fullName evidence="2">Capsule assembly Wzi family protein</fullName>
    </submittedName>
</protein>
<reference evidence="2 3" key="1">
    <citation type="submission" date="2018-09" db="EMBL/GenBank/DDBJ databases">
        <title>Phylogeny of the Shewanellaceae, and recommendation for two new genera, Pseudoshewanella and Parashewanella.</title>
        <authorList>
            <person name="Wang G."/>
        </authorList>
    </citation>
    <scope>NUCLEOTIDE SEQUENCE [LARGE SCALE GENOMIC DNA]</scope>
    <source>
        <strain evidence="2 3">C51</strain>
    </source>
</reference>
<proteinExistence type="predicted"/>
<organism evidence="2 3">
    <name type="scientific">Parashewanella curva</name>
    <dbReference type="NCBI Taxonomy" id="2338552"/>
    <lineage>
        <taxon>Bacteria</taxon>
        <taxon>Pseudomonadati</taxon>
        <taxon>Pseudomonadota</taxon>
        <taxon>Gammaproteobacteria</taxon>
        <taxon>Alteromonadales</taxon>
        <taxon>Shewanellaceae</taxon>
        <taxon>Parashewanella</taxon>
    </lineage>
</organism>
<evidence type="ECO:0000313" key="3">
    <source>
        <dbReference type="Proteomes" id="UP000281474"/>
    </source>
</evidence>
<gene>
    <name evidence="2" type="ORF">D5018_04905</name>
</gene>
<dbReference type="Gene3D" id="2.40.160.130">
    <property type="entry name" value="Capsule assembly protein Wzi"/>
    <property type="match status" value="1"/>
</dbReference>
<dbReference type="InterPro" id="IPR026950">
    <property type="entry name" value="Caps_assemb_Wzi"/>
</dbReference>
<keyword evidence="3" id="KW-1185">Reference proteome</keyword>
<dbReference type="Proteomes" id="UP000281474">
    <property type="component" value="Unassembled WGS sequence"/>
</dbReference>
<feature type="chain" id="PRO_5018158719" evidence="1">
    <location>
        <begin position="27"/>
        <end position="497"/>
    </location>
</feature>
<dbReference type="RefSeq" id="WP_121837890.1">
    <property type="nucleotide sequence ID" value="NZ_ML014760.1"/>
</dbReference>
<dbReference type="OrthoDB" id="101884at2"/>